<evidence type="ECO:0000259" key="2">
    <source>
        <dbReference type="Pfam" id="PF00535"/>
    </source>
</evidence>
<keyword evidence="1" id="KW-1133">Transmembrane helix</keyword>
<keyword evidence="4" id="KW-1185">Reference proteome</keyword>
<dbReference type="SUPFAM" id="SSF53448">
    <property type="entry name" value="Nucleotide-diphospho-sugar transferases"/>
    <property type="match status" value="1"/>
</dbReference>
<proteinExistence type="predicted"/>
<keyword evidence="1" id="KW-0812">Transmembrane</keyword>
<feature type="transmembrane region" description="Helical" evidence="1">
    <location>
        <begin position="234"/>
        <end position="257"/>
    </location>
</feature>
<dbReference type="Gene3D" id="3.90.550.10">
    <property type="entry name" value="Spore Coat Polysaccharide Biosynthesis Protein SpsA, Chain A"/>
    <property type="match status" value="1"/>
</dbReference>
<accession>L0GSW4</accession>
<dbReference type="EMBL" id="CP003051">
    <property type="protein sequence ID" value="AGA88892.1"/>
    <property type="molecule type" value="Genomic_DNA"/>
</dbReference>
<name>L0GSW4_9GAMM</name>
<protein>
    <submittedName>
        <fullName evidence="3">Glycosyl transferase</fullName>
    </submittedName>
</protein>
<dbReference type="InterPro" id="IPR029044">
    <property type="entry name" value="Nucleotide-diphossugar_trans"/>
</dbReference>
<dbReference type="Pfam" id="PF00535">
    <property type="entry name" value="Glycos_transf_2"/>
    <property type="match status" value="1"/>
</dbReference>
<feature type="domain" description="Glycosyltransferase 2-like" evidence="2">
    <location>
        <begin position="6"/>
        <end position="165"/>
    </location>
</feature>
<feature type="transmembrane region" description="Helical" evidence="1">
    <location>
        <begin position="269"/>
        <end position="292"/>
    </location>
</feature>
<dbReference type="InterPro" id="IPR001173">
    <property type="entry name" value="Glyco_trans_2-like"/>
</dbReference>
<dbReference type="KEGG" id="tmb:Thimo_0015"/>
<dbReference type="Proteomes" id="UP000010816">
    <property type="component" value="Chromosome"/>
</dbReference>
<dbReference type="InterPro" id="IPR050256">
    <property type="entry name" value="Glycosyltransferase_2"/>
</dbReference>
<sequence length="344" mass="38006">MKLIVQIPCFNEEQTLAETIADIPRQIAGVERVEILVIDDGSTDRTVQVAQALGVDNLVRHKHNQGLARAFRTGLDAGLQQGADIIVNTDADNQYVGADIRKLVAPIVTGEADIVIGDRQTDQLAHFSPLKKLLQRLGSGVVRKLAGIAVPDTVSGFRAFSREAAIRLNIVSNFSYTIETVIQAGKRNLRVVSVPVRTNPTARPSRLFRSIPQFIQNSLMTMVRMYAMYKPLRVFFYLGSLSLLVGILPIIRFFHFYLQGDGGGHLQSLILGGMFVLIGIIAWLIGLVADLISFNRQLLEMTLERVRRLELATLDVEKAVIPRSKRIEANAEEIHEDGTSGRSG</sequence>
<dbReference type="RefSeq" id="WP_015279042.1">
    <property type="nucleotide sequence ID" value="NC_019940.1"/>
</dbReference>
<dbReference type="PATRIC" id="fig|765912.4.peg.13"/>
<evidence type="ECO:0000313" key="3">
    <source>
        <dbReference type="EMBL" id="AGA88892.1"/>
    </source>
</evidence>
<dbReference type="CDD" id="cd04179">
    <property type="entry name" value="DPM_DPG-synthase_like"/>
    <property type="match status" value="1"/>
</dbReference>
<dbReference type="GO" id="GO:0016740">
    <property type="term" value="F:transferase activity"/>
    <property type="evidence" value="ECO:0007669"/>
    <property type="project" value="UniProtKB-KW"/>
</dbReference>
<dbReference type="HOGENOM" id="CLU_033536_7_4_6"/>
<dbReference type="PANTHER" id="PTHR48090">
    <property type="entry name" value="UNDECAPRENYL-PHOSPHATE 4-DEOXY-4-FORMAMIDO-L-ARABINOSE TRANSFERASE-RELATED"/>
    <property type="match status" value="1"/>
</dbReference>
<keyword evidence="3" id="KW-0808">Transferase</keyword>
<evidence type="ECO:0000256" key="1">
    <source>
        <dbReference type="SAM" id="Phobius"/>
    </source>
</evidence>
<dbReference type="OrthoDB" id="9811884at2"/>
<dbReference type="AlphaFoldDB" id="L0GSW4"/>
<evidence type="ECO:0000313" key="4">
    <source>
        <dbReference type="Proteomes" id="UP000010816"/>
    </source>
</evidence>
<organism evidence="3 4">
    <name type="scientific">Thioflavicoccus mobilis 8321</name>
    <dbReference type="NCBI Taxonomy" id="765912"/>
    <lineage>
        <taxon>Bacteria</taxon>
        <taxon>Pseudomonadati</taxon>
        <taxon>Pseudomonadota</taxon>
        <taxon>Gammaproteobacteria</taxon>
        <taxon>Chromatiales</taxon>
        <taxon>Chromatiaceae</taxon>
        <taxon>Thioflavicoccus</taxon>
    </lineage>
</organism>
<keyword evidence="1" id="KW-0472">Membrane</keyword>
<dbReference type="PANTHER" id="PTHR48090:SF7">
    <property type="entry name" value="RFBJ PROTEIN"/>
    <property type="match status" value="1"/>
</dbReference>
<gene>
    <name evidence="3" type="ORF">Thimo_0015</name>
</gene>
<reference evidence="3 4" key="1">
    <citation type="submission" date="2011-09" db="EMBL/GenBank/DDBJ databases">
        <title>Complete sequence of chromosome of Thioflavicoccus mobilis 8321.</title>
        <authorList>
            <consortium name="US DOE Joint Genome Institute"/>
            <person name="Lucas S."/>
            <person name="Han J."/>
            <person name="Lapidus A."/>
            <person name="Cheng J.-F."/>
            <person name="Goodwin L."/>
            <person name="Pitluck S."/>
            <person name="Peters L."/>
            <person name="Ovchinnikova G."/>
            <person name="Lu M."/>
            <person name="Detter J.C."/>
            <person name="Han C."/>
            <person name="Tapia R."/>
            <person name="Land M."/>
            <person name="Hauser L."/>
            <person name="Kyrpides N."/>
            <person name="Ivanova N."/>
            <person name="Pagani I."/>
            <person name="Vogl K."/>
            <person name="Liu Z."/>
            <person name="Imhoff J."/>
            <person name="Thiel V."/>
            <person name="Frigaard N.-U."/>
            <person name="Bryant D."/>
            <person name="Woyke T."/>
        </authorList>
    </citation>
    <scope>NUCLEOTIDE SEQUENCE [LARGE SCALE GENOMIC DNA]</scope>
    <source>
        <strain evidence="3 4">8321</strain>
    </source>
</reference>
<dbReference type="STRING" id="765912.Thimo_0015"/>
<dbReference type="eggNOG" id="COG1215">
    <property type="taxonomic scope" value="Bacteria"/>
</dbReference>